<dbReference type="AlphaFoldDB" id="A0A6L9SD63"/>
<protein>
    <submittedName>
        <fullName evidence="2">Alpha/beta hydrolase</fullName>
    </submittedName>
</protein>
<dbReference type="InterPro" id="IPR050266">
    <property type="entry name" value="AB_hydrolase_sf"/>
</dbReference>
<gene>
    <name evidence="2" type="ORF">G1H10_22810</name>
</gene>
<accession>A0A6L9SD63</accession>
<organism evidence="2 3">
    <name type="scientific">Phytoactinopolyspora halotolerans</name>
    <dbReference type="NCBI Taxonomy" id="1981512"/>
    <lineage>
        <taxon>Bacteria</taxon>
        <taxon>Bacillati</taxon>
        <taxon>Actinomycetota</taxon>
        <taxon>Actinomycetes</taxon>
        <taxon>Jiangellales</taxon>
        <taxon>Jiangellaceae</taxon>
        <taxon>Phytoactinopolyspora</taxon>
    </lineage>
</organism>
<evidence type="ECO:0000313" key="3">
    <source>
        <dbReference type="Proteomes" id="UP000475214"/>
    </source>
</evidence>
<dbReference type="GO" id="GO:0046464">
    <property type="term" value="P:acylglycerol catabolic process"/>
    <property type="evidence" value="ECO:0007669"/>
    <property type="project" value="TreeGrafter"/>
</dbReference>
<evidence type="ECO:0000313" key="2">
    <source>
        <dbReference type="EMBL" id="NEE02999.1"/>
    </source>
</evidence>
<dbReference type="InterPro" id="IPR029058">
    <property type="entry name" value="AB_hydrolase_fold"/>
</dbReference>
<keyword evidence="3" id="KW-1185">Reference proteome</keyword>
<name>A0A6L9SD63_9ACTN</name>
<feature type="domain" description="AB hydrolase-1" evidence="1">
    <location>
        <begin position="53"/>
        <end position="164"/>
    </location>
</feature>
<keyword evidence="2" id="KW-0378">Hydrolase</keyword>
<reference evidence="2 3" key="1">
    <citation type="submission" date="2020-02" db="EMBL/GenBank/DDBJ databases">
        <authorList>
            <person name="Li X.-J."/>
            <person name="Han X.-M."/>
        </authorList>
    </citation>
    <scope>NUCLEOTIDE SEQUENCE [LARGE SCALE GENOMIC DNA]</scope>
    <source>
        <strain evidence="2 3">CCTCC AB 2017055</strain>
    </source>
</reference>
<dbReference type="Pfam" id="PF00561">
    <property type="entry name" value="Abhydrolase_1"/>
    <property type="match status" value="1"/>
</dbReference>
<dbReference type="PANTHER" id="PTHR43798:SF5">
    <property type="entry name" value="MONOACYLGLYCEROL LIPASE ABHD6"/>
    <property type="match status" value="1"/>
</dbReference>
<comment type="caution">
    <text evidence="2">The sequence shown here is derived from an EMBL/GenBank/DDBJ whole genome shotgun (WGS) entry which is preliminary data.</text>
</comment>
<evidence type="ECO:0000259" key="1">
    <source>
        <dbReference type="Pfam" id="PF00561"/>
    </source>
</evidence>
<dbReference type="Gene3D" id="3.40.50.1820">
    <property type="entry name" value="alpha/beta hydrolase"/>
    <property type="match status" value="1"/>
</dbReference>
<dbReference type="EMBL" id="JAAGOA010000018">
    <property type="protein sequence ID" value="NEE02999.1"/>
    <property type="molecule type" value="Genomic_DNA"/>
</dbReference>
<proteinExistence type="predicted"/>
<sequence length="315" mass="33632">MRELTVPVDGGELAALEWWTAEAQTAGWELPEPVRAGSEKPDDAEPAREAALPVVGVHGITANAAAFGRIGHELGGRRRMIAPDLRGRARSADVSGPYGLDRHAEDLIALLDHLGIDRAVLLGHSMGAFVSCLTAVRHPERVAAVVLVDGGLALPVPPDTEIEAVLGPAMTRLSMTFADLDECRGFWQAHPAFAGRWNSYVENYIRRDLVGPPPLLRSACRADAVRIDGAQVLQDTETLAAVTNLPCPARLLWASRGLMDESPGLYTAELLAGLETVTARELVGENHYSVMFSSAAAEIAAEVDAVAEQAVDAER</sequence>
<dbReference type="SUPFAM" id="SSF53474">
    <property type="entry name" value="alpha/beta-Hydrolases"/>
    <property type="match status" value="1"/>
</dbReference>
<dbReference type="PANTHER" id="PTHR43798">
    <property type="entry name" value="MONOACYLGLYCEROL LIPASE"/>
    <property type="match status" value="1"/>
</dbReference>
<dbReference type="Proteomes" id="UP000475214">
    <property type="component" value="Unassembled WGS sequence"/>
</dbReference>
<dbReference type="PRINTS" id="PR00111">
    <property type="entry name" value="ABHYDROLASE"/>
</dbReference>
<dbReference type="GO" id="GO:0016020">
    <property type="term" value="C:membrane"/>
    <property type="evidence" value="ECO:0007669"/>
    <property type="project" value="TreeGrafter"/>
</dbReference>
<dbReference type="GO" id="GO:0047372">
    <property type="term" value="F:monoacylglycerol lipase activity"/>
    <property type="evidence" value="ECO:0007669"/>
    <property type="project" value="TreeGrafter"/>
</dbReference>
<dbReference type="InterPro" id="IPR000073">
    <property type="entry name" value="AB_hydrolase_1"/>
</dbReference>